<organism evidence="4 5">
    <name type="scientific">Actinotalea soli</name>
    <dbReference type="NCBI Taxonomy" id="2819234"/>
    <lineage>
        <taxon>Bacteria</taxon>
        <taxon>Bacillati</taxon>
        <taxon>Actinomycetota</taxon>
        <taxon>Actinomycetes</taxon>
        <taxon>Micrococcales</taxon>
        <taxon>Cellulomonadaceae</taxon>
        <taxon>Actinotalea</taxon>
    </lineage>
</organism>
<evidence type="ECO:0000256" key="2">
    <source>
        <dbReference type="SAM" id="MobiDB-lite"/>
    </source>
</evidence>
<dbReference type="PROSITE" id="PS50983">
    <property type="entry name" value="FE_B12_PBP"/>
    <property type="match status" value="1"/>
</dbReference>
<dbReference type="PANTHER" id="PTHR30535">
    <property type="entry name" value="VITAMIN B12-BINDING PROTEIN"/>
    <property type="match status" value="1"/>
</dbReference>
<dbReference type="Pfam" id="PF01497">
    <property type="entry name" value="Peripla_BP_2"/>
    <property type="match status" value="1"/>
</dbReference>
<dbReference type="PANTHER" id="PTHR30535:SF34">
    <property type="entry name" value="MOLYBDATE-BINDING PROTEIN MOLA"/>
    <property type="match status" value="1"/>
</dbReference>
<name>A0A939LRW2_9CELL</name>
<evidence type="ECO:0000259" key="3">
    <source>
        <dbReference type="PROSITE" id="PS50983"/>
    </source>
</evidence>
<feature type="compositionally biased region" description="Low complexity" evidence="2">
    <location>
        <begin position="1"/>
        <end position="21"/>
    </location>
</feature>
<dbReference type="Gene3D" id="3.40.50.1980">
    <property type="entry name" value="Nitrogenase molybdenum iron protein domain"/>
    <property type="match status" value="2"/>
</dbReference>
<comment type="similarity">
    <text evidence="1">Belongs to the bacterial solute-binding protein 8 family.</text>
</comment>
<dbReference type="InterPro" id="IPR002491">
    <property type="entry name" value="ABC_transptr_periplasmic_BD"/>
</dbReference>
<proteinExistence type="inferred from homology"/>
<dbReference type="AlphaFoldDB" id="A0A939LRW2"/>
<sequence>MTACHPTSRPTSRPTTRPATRQLARWATPAAAVLLLSACTSTDTTTPTSSEVDGAEVTAGQVSVQNCGRTVTLDEPAQRVVSGWTTSTEVLLAVDEGDRLVGQYNSANGTPSEEYADALAEIPVLSAAALTREQLAAAQPDLIWADGEYLFDGSQLPTIDELASQGTQVLVLSGFCGDDATAATVEDVFTDLDAIGTLLGETSATEELADELRERLDAVETRVADQPETPLVFIADYDGVLYTYDGVYTDIAEKAGGHNLYAGELPPGQYYSEISREDVLSRDPGTIVLLTGPGADTEAAVAGLSELLPGVAAVSEGRVVTMPESDSTNLRVVDGVERLSQALHP</sequence>
<gene>
    <name evidence="4" type="ORF">J4G33_16510</name>
</gene>
<evidence type="ECO:0000256" key="1">
    <source>
        <dbReference type="ARBA" id="ARBA00008814"/>
    </source>
</evidence>
<feature type="domain" description="Fe/B12 periplasmic-binding" evidence="3">
    <location>
        <begin position="79"/>
        <end position="345"/>
    </location>
</feature>
<protein>
    <submittedName>
        <fullName evidence="4">ABC transporter substrate-binding protein</fullName>
    </submittedName>
</protein>
<reference evidence="4" key="1">
    <citation type="submission" date="2021-03" db="EMBL/GenBank/DDBJ databases">
        <title>Actinotalea soli sp. nov., isolated from soil.</title>
        <authorList>
            <person name="Ping W."/>
            <person name="Zhang J."/>
        </authorList>
    </citation>
    <scope>NUCLEOTIDE SEQUENCE</scope>
    <source>
        <strain evidence="4">BY-33</strain>
    </source>
</reference>
<feature type="region of interest" description="Disordered" evidence="2">
    <location>
        <begin position="1"/>
        <end position="22"/>
    </location>
</feature>
<dbReference type="EMBL" id="JAGEMK010000012">
    <property type="protein sequence ID" value="MBO1753411.1"/>
    <property type="molecule type" value="Genomic_DNA"/>
</dbReference>
<dbReference type="InterPro" id="IPR050902">
    <property type="entry name" value="ABC_Transporter_SBP"/>
</dbReference>
<dbReference type="Proteomes" id="UP000664209">
    <property type="component" value="Unassembled WGS sequence"/>
</dbReference>
<dbReference type="SUPFAM" id="SSF53807">
    <property type="entry name" value="Helical backbone' metal receptor"/>
    <property type="match status" value="1"/>
</dbReference>
<dbReference type="RefSeq" id="WP_208057099.1">
    <property type="nucleotide sequence ID" value="NZ_JAGEMK010000012.1"/>
</dbReference>
<evidence type="ECO:0000313" key="4">
    <source>
        <dbReference type="EMBL" id="MBO1753411.1"/>
    </source>
</evidence>
<evidence type="ECO:0000313" key="5">
    <source>
        <dbReference type="Proteomes" id="UP000664209"/>
    </source>
</evidence>
<keyword evidence="5" id="KW-1185">Reference proteome</keyword>
<comment type="caution">
    <text evidence="4">The sequence shown here is derived from an EMBL/GenBank/DDBJ whole genome shotgun (WGS) entry which is preliminary data.</text>
</comment>
<accession>A0A939LRW2</accession>